<keyword evidence="10" id="KW-0067">ATP-binding</keyword>
<dbReference type="Pfam" id="PF02687">
    <property type="entry name" value="FtsX"/>
    <property type="match status" value="1"/>
</dbReference>
<evidence type="ECO:0000313" key="10">
    <source>
        <dbReference type="EMBL" id="EMR00700.1"/>
    </source>
</evidence>
<dbReference type="AlphaFoldDB" id="M7NFV8"/>
<dbReference type="RefSeq" id="WP_009197556.1">
    <property type="nucleotide sequence ID" value="NZ_AODQ01000206.1"/>
</dbReference>
<evidence type="ECO:0000256" key="7">
    <source>
        <dbReference type="SAM" id="Phobius"/>
    </source>
</evidence>
<dbReference type="eggNOG" id="COG0577">
    <property type="taxonomic scope" value="Bacteria"/>
</dbReference>
<dbReference type="Proteomes" id="UP000011910">
    <property type="component" value="Unassembled WGS sequence"/>
</dbReference>
<evidence type="ECO:0000256" key="6">
    <source>
        <dbReference type="ARBA" id="ARBA00038076"/>
    </source>
</evidence>
<evidence type="ECO:0000256" key="1">
    <source>
        <dbReference type="ARBA" id="ARBA00004651"/>
    </source>
</evidence>
<dbReference type="GO" id="GO:0005886">
    <property type="term" value="C:plasma membrane"/>
    <property type="evidence" value="ECO:0007669"/>
    <property type="project" value="UniProtKB-SubCell"/>
</dbReference>
<evidence type="ECO:0000256" key="5">
    <source>
        <dbReference type="ARBA" id="ARBA00023136"/>
    </source>
</evidence>
<feature type="transmembrane region" description="Helical" evidence="7">
    <location>
        <begin position="9"/>
        <end position="30"/>
    </location>
</feature>
<comment type="similarity">
    <text evidence="6">Belongs to the ABC-4 integral membrane protein family.</text>
</comment>
<dbReference type="GO" id="GO:0005524">
    <property type="term" value="F:ATP binding"/>
    <property type="evidence" value="ECO:0007669"/>
    <property type="project" value="UniProtKB-KW"/>
</dbReference>
<dbReference type="GO" id="GO:0016787">
    <property type="term" value="F:hydrolase activity"/>
    <property type="evidence" value="ECO:0007669"/>
    <property type="project" value="UniProtKB-KW"/>
</dbReference>
<evidence type="ECO:0000259" key="9">
    <source>
        <dbReference type="Pfam" id="PF12704"/>
    </source>
</evidence>
<comment type="caution">
    <text evidence="10">The sequence shown here is derived from an EMBL/GenBank/DDBJ whole genome shotgun (WGS) entry which is preliminary data.</text>
</comment>
<evidence type="ECO:0000259" key="8">
    <source>
        <dbReference type="Pfam" id="PF02687"/>
    </source>
</evidence>
<dbReference type="OrthoDB" id="8769057at2"/>
<dbReference type="PANTHER" id="PTHR30572:SF4">
    <property type="entry name" value="ABC TRANSPORTER PERMEASE YTRF"/>
    <property type="match status" value="1"/>
</dbReference>
<reference evidence="10 11" key="1">
    <citation type="journal article" date="2013" name="Genome Announc.">
        <title>Draft Genome Sequence of Cesiribacter andamanensis Strain AMV16T, Isolated from a Soil Sample from a Mud Volcano in the Andaman Islands, India.</title>
        <authorList>
            <person name="Shivaji S."/>
            <person name="Ara S."/>
            <person name="Begum Z."/>
            <person name="Srinivas T.N."/>
            <person name="Singh A."/>
            <person name="Kumar Pinnaka A."/>
        </authorList>
    </citation>
    <scope>NUCLEOTIDE SEQUENCE [LARGE SCALE GENOMIC DNA]</scope>
    <source>
        <strain evidence="10 11">AMV16</strain>
    </source>
</reference>
<dbReference type="EMBL" id="AODQ01000206">
    <property type="protein sequence ID" value="EMR00700.1"/>
    <property type="molecule type" value="Genomic_DNA"/>
</dbReference>
<dbReference type="InterPro" id="IPR003838">
    <property type="entry name" value="ABC3_permease_C"/>
</dbReference>
<feature type="domain" description="ABC3 transporter permease C-terminal" evidence="8">
    <location>
        <begin position="268"/>
        <end position="377"/>
    </location>
</feature>
<protein>
    <submittedName>
        <fullName evidence="10">Macrolide export ATP-binding/permease protein MacB</fullName>
        <ecNumber evidence="10">3.6.3.-</ecNumber>
    </submittedName>
</protein>
<organism evidence="10 11">
    <name type="scientific">Cesiribacter andamanensis AMV16</name>
    <dbReference type="NCBI Taxonomy" id="1279009"/>
    <lineage>
        <taxon>Bacteria</taxon>
        <taxon>Pseudomonadati</taxon>
        <taxon>Bacteroidota</taxon>
        <taxon>Cytophagia</taxon>
        <taxon>Cytophagales</taxon>
        <taxon>Cesiribacteraceae</taxon>
        <taxon>Cesiribacter</taxon>
    </lineage>
</organism>
<gene>
    <name evidence="10" type="primary">macB_15</name>
    <name evidence="10" type="ORF">ADICEAN_04181</name>
</gene>
<evidence type="ECO:0000256" key="4">
    <source>
        <dbReference type="ARBA" id="ARBA00022989"/>
    </source>
</evidence>
<dbReference type="InterPro" id="IPR025857">
    <property type="entry name" value="MacB_PCD"/>
</dbReference>
<accession>M7NFV8</accession>
<keyword evidence="2" id="KW-1003">Cell membrane</keyword>
<feature type="transmembrane region" description="Helical" evidence="7">
    <location>
        <begin position="345"/>
        <end position="367"/>
    </location>
</feature>
<keyword evidence="10" id="KW-0378">Hydrolase</keyword>
<dbReference type="EC" id="3.6.3.-" evidence="10"/>
<feature type="transmembrane region" description="Helical" evidence="7">
    <location>
        <begin position="258"/>
        <end position="287"/>
    </location>
</feature>
<keyword evidence="11" id="KW-1185">Reference proteome</keyword>
<feature type="transmembrane region" description="Helical" evidence="7">
    <location>
        <begin position="315"/>
        <end position="333"/>
    </location>
</feature>
<evidence type="ECO:0000256" key="2">
    <source>
        <dbReference type="ARBA" id="ARBA00022475"/>
    </source>
</evidence>
<name>M7NFV8_9BACT</name>
<proteinExistence type="inferred from homology"/>
<keyword evidence="3 7" id="KW-0812">Transmembrane</keyword>
<dbReference type="GO" id="GO:0022857">
    <property type="term" value="F:transmembrane transporter activity"/>
    <property type="evidence" value="ECO:0007669"/>
    <property type="project" value="TreeGrafter"/>
</dbReference>
<dbReference type="PANTHER" id="PTHR30572">
    <property type="entry name" value="MEMBRANE COMPONENT OF TRANSPORTER-RELATED"/>
    <property type="match status" value="1"/>
</dbReference>
<dbReference type="STRING" id="1279009.ADICEAN_04181"/>
<evidence type="ECO:0000313" key="11">
    <source>
        <dbReference type="Proteomes" id="UP000011910"/>
    </source>
</evidence>
<feature type="domain" description="MacB-like periplasmic core" evidence="9">
    <location>
        <begin position="24"/>
        <end position="223"/>
    </location>
</feature>
<sequence>MWHRKGRNFLLLTEIFFSFLVLFITGTLIIEGLRDYYTPVGFDYSDLYEIDMSRHGEGKASSLAKLQQLRPILASTPEISSYSFSSSNTPFSYSTMNVDMYYEEKMELSHFYRVDPSYFETLDLELLEGRWLQKGDVGSPEPVVINQTLAERYFPQQSALGKRIGQFNDKNNMQVVGVIRNYRQDGEFQAADNALFRFHNEQDTTSEVPGKILLEIKAGADPAWQQQLMERLNKVAGNWTLELAVVTHMRKAKAKMKLIPLIALSIVCGFLVFNVALGLFGVLWYNISKRYAEIGIRRAFGATESSIRWQMLGEVMVLATLGLVLGVLLAVQFPLLGVMNVTTSIYAISIATSLLLIYLLVALCAWYPSKQAAQIEPALALHYE</sequence>
<evidence type="ECO:0000256" key="3">
    <source>
        <dbReference type="ARBA" id="ARBA00022692"/>
    </source>
</evidence>
<comment type="subcellular location">
    <subcellularLocation>
        <location evidence="1">Cell membrane</location>
        <topology evidence="1">Multi-pass membrane protein</topology>
    </subcellularLocation>
</comment>
<keyword evidence="4 7" id="KW-1133">Transmembrane helix</keyword>
<keyword evidence="5 7" id="KW-0472">Membrane</keyword>
<dbReference type="InterPro" id="IPR050250">
    <property type="entry name" value="Macrolide_Exporter_MacB"/>
</dbReference>
<keyword evidence="10" id="KW-0547">Nucleotide-binding</keyword>
<dbReference type="Pfam" id="PF12704">
    <property type="entry name" value="MacB_PCD"/>
    <property type="match status" value="1"/>
</dbReference>